<protein>
    <submittedName>
        <fullName evidence="1">Uncharacterized protein</fullName>
    </submittedName>
</protein>
<gene>
    <name evidence="1" type="ORF">A2Z00_03765</name>
</gene>
<sequence length="224" mass="26376">MAKPLLRRRARILRKHGFGVKTIAHKLTVSSSTVSQWCKDIELTPSQIATLEKRQHDPYYGRRLAYVKIQQKKRQEKTLKLLTDGIRDVGKLTQRELFIAGISLYWAEGFKKDNQVGFANLDPIMAKFFINWLQKCCGVTHNRLKIRVGINEAYRDKAEIIESYWSNELSIPRAQFQKPFFQKVQWKKLYDHPEKYHGVIRIRVAKSTDLLRKIHGWIEGLRQQ</sequence>
<organism evidence="1 2">
    <name type="scientific">Candidatus Gottesmanbacteria bacterium RBG_13_45_10</name>
    <dbReference type="NCBI Taxonomy" id="1798370"/>
    <lineage>
        <taxon>Bacteria</taxon>
        <taxon>Candidatus Gottesmaniibacteriota</taxon>
    </lineage>
</organism>
<dbReference type="EMBL" id="MFIZ01000014">
    <property type="protein sequence ID" value="OGG11817.1"/>
    <property type="molecule type" value="Genomic_DNA"/>
</dbReference>
<accession>A0A1F5ZI80</accession>
<proteinExistence type="predicted"/>
<reference evidence="1 2" key="1">
    <citation type="journal article" date="2016" name="Nat. Commun.">
        <title>Thousands of microbial genomes shed light on interconnected biogeochemical processes in an aquifer system.</title>
        <authorList>
            <person name="Anantharaman K."/>
            <person name="Brown C.T."/>
            <person name="Hug L.A."/>
            <person name="Sharon I."/>
            <person name="Castelle C.J."/>
            <person name="Probst A.J."/>
            <person name="Thomas B.C."/>
            <person name="Singh A."/>
            <person name="Wilkins M.J."/>
            <person name="Karaoz U."/>
            <person name="Brodie E.L."/>
            <person name="Williams K.H."/>
            <person name="Hubbard S.S."/>
            <person name="Banfield J.F."/>
        </authorList>
    </citation>
    <scope>NUCLEOTIDE SEQUENCE [LARGE SCALE GENOMIC DNA]</scope>
</reference>
<evidence type="ECO:0000313" key="1">
    <source>
        <dbReference type="EMBL" id="OGG11817.1"/>
    </source>
</evidence>
<dbReference type="AlphaFoldDB" id="A0A1F5ZI80"/>
<name>A0A1F5ZI80_9BACT</name>
<dbReference type="Proteomes" id="UP000177268">
    <property type="component" value="Unassembled WGS sequence"/>
</dbReference>
<evidence type="ECO:0000313" key="2">
    <source>
        <dbReference type="Proteomes" id="UP000177268"/>
    </source>
</evidence>
<comment type="caution">
    <text evidence="1">The sequence shown here is derived from an EMBL/GenBank/DDBJ whole genome shotgun (WGS) entry which is preliminary data.</text>
</comment>